<dbReference type="GO" id="GO:0000166">
    <property type="term" value="F:nucleotide binding"/>
    <property type="evidence" value="ECO:0007669"/>
    <property type="project" value="InterPro"/>
</dbReference>
<feature type="domain" description="GFO/IDH/MocA-like oxidoreductase" evidence="4">
    <location>
        <begin position="132"/>
        <end position="242"/>
    </location>
</feature>
<dbReference type="Pfam" id="PF01408">
    <property type="entry name" value="GFO_IDH_MocA"/>
    <property type="match status" value="1"/>
</dbReference>
<dbReference type="InterPro" id="IPR055170">
    <property type="entry name" value="GFO_IDH_MocA-like_dom"/>
</dbReference>
<evidence type="ECO:0000259" key="4">
    <source>
        <dbReference type="Pfam" id="PF22725"/>
    </source>
</evidence>
<reference evidence="5 6" key="1">
    <citation type="submission" date="2017-06" db="EMBL/GenBank/DDBJ databases">
        <authorList>
            <person name="Kim H.J."/>
            <person name="Triplett B.A."/>
        </authorList>
    </citation>
    <scope>NUCLEOTIDE SEQUENCE [LARGE SCALE GENOMIC DNA]</scope>
    <source>
        <strain evidence="5 6">DSM 43151</strain>
    </source>
</reference>
<dbReference type="PANTHER" id="PTHR43708">
    <property type="entry name" value="CONSERVED EXPRESSED OXIDOREDUCTASE (EUROFUNG)"/>
    <property type="match status" value="1"/>
</dbReference>
<keyword evidence="6" id="KW-1185">Reference proteome</keyword>
<dbReference type="InterPro" id="IPR036291">
    <property type="entry name" value="NAD(P)-bd_dom_sf"/>
</dbReference>
<dbReference type="SUPFAM" id="SSF55347">
    <property type="entry name" value="Glyceraldehyde-3-phosphate dehydrogenase-like, C-terminal domain"/>
    <property type="match status" value="1"/>
</dbReference>
<evidence type="ECO:0000313" key="5">
    <source>
        <dbReference type="EMBL" id="SNR24267.1"/>
    </source>
</evidence>
<organism evidence="5 6">
    <name type="scientific">Actinoplanes regularis</name>
    <dbReference type="NCBI Taxonomy" id="52697"/>
    <lineage>
        <taxon>Bacteria</taxon>
        <taxon>Bacillati</taxon>
        <taxon>Actinomycetota</taxon>
        <taxon>Actinomycetes</taxon>
        <taxon>Micromonosporales</taxon>
        <taxon>Micromonosporaceae</taxon>
        <taxon>Actinoplanes</taxon>
    </lineage>
</organism>
<gene>
    <name evidence="5" type="ORF">SAMN06264365_10127</name>
</gene>
<dbReference type="RefSeq" id="WP_089290879.1">
    <property type="nucleotide sequence ID" value="NZ_BOMU01000016.1"/>
</dbReference>
<dbReference type="InterPro" id="IPR051317">
    <property type="entry name" value="Gfo/Idh/MocA_oxidoreduct"/>
</dbReference>
<dbReference type="AlphaFoldDB" id="A0A238URI4"/>
<dbReference type="SUPFAM" id="SSF51735">
    <property type="entry name" value="NAD(P)-binding Rossmann-fold domains"/>
    <property type="match status" value="1"/>
</dbReference>
<feature type="domain" description="Gfo/Idh/MocA-like oxidoreductase N-terminal" evidence="3">
    <location>
        <begin position="5"/>
        <end position="123"/>
    </location>
</feature>
<dbReference type="Pfam" id="PF22725">
    <property type="entry name" value="GFO_IDH_MocA_C3"/>
    <property type="match status" value="1"/>
</dbReference>
<evidence type="ECO:0000256" key="1">
    <source>
        <dbReference type="ARBA" id="ARBA00010928"/>
    </source>
</evidence>
<name>A0A238URI4_9ACTN</name>
<evidence type="ECO:0000256" key="2">
    <source>
        <dbReference type="ARBA" id="ARBA00023002"/>
    </source>
</evidence>
<keyword evidence="2" id="KW-0560">Oxidoreductase</keyword>
<dbReference type="EMBL" id="FZNR01000001">
    <property type="protein sequence ID" value="SNR24267.1"/>
    <property type="molecule type" value="Genomic_DNA"/>
</dbReference>
<dbReference type="Gene3D" id="3.30.360.10">
    <property type="entry name" value="Dihydrodipicolinate Reductase, domain 2"/>
    <property type="match status" value="1"/>
</dbReference>
<dbReference type="Proteomes" id="UP000198415">
    <property type="component" value="Unassembled WGS sequence"/>
</dbReference>
<evidence type="ECO:0000313" key="6">
    <source>
        <dbReference type="Proteomes" id="UP000198415"/>
    </source>
</evidence>
<dbReference type="OrthoDB" id="256869at2"/>
<proteinExistence type="inferred from homology"/>
<sequence length="340" mass="36956">MIERLRVALVGYGSGGRIFHAPLIASAENIDFAGVVTTSEERRKQVAEQLPDAKTYDSIAAAAADGVKAVTVSTPAATHADLARQAIALGLAVVVDKPFTLDAQTARDLVKTAEAAEVPLTVYQNRRWDSDYLTIQKLIQKGSLGTIRRFESRMERWAPDRLPSPAGGGTLLDFGSHLVDQALKLHGPAQRVYAEMRGESELDDDFFLAMHHLSGVESHLWGSWRQAGPGPRFRVSGTAGTFISVELDGQEELLKAGKNPAKLGDRWGVEHEHRWGHLWRGATGAPVESCRGRWDSFYPAFADAILGNGPLPVDPWDTVRAMEVLDAARLSASTGRSVTL</sequence>
<evidence type="ECO:0000259" key="3">
    <source>
        <dbReference type="Pfam" id="PF01408"/>
    </source>
</evidence>
<accession>A0A238URI4</accession>
<protein>
    <submittedName>
        <fullName evidence="5">Predicted dehydrogenase</fullName>
    </submittedName>
</protein>
<dbReference type="PANTHER" id="PTHR43708:SF5">
    <property type="entry name" value="CONSERVED EXPRESSED OXIDOREDUCTASE (EUROFUNG)-RELATED"/>
    <property type="match status" value="1"/>
</dbReference>
<comment type="similarity">
    <text evidence="1">Belongs to the Gfo/Idh/MocA family.</text>
</comment>
<dbReference type="GO" id="GO:0016491">
    <property type="term" value="F:oxidoreductase activity"/>
    <property type="evidence" value="ECO:0007669"/>
    <property type="project" value="UniProtKB-KW"/>
</dbReference>
<dbReference type="Gene3D" id="3.40.50.720">
    <property type="entry name" value="NAD(P)-binding Rossmann-like Domain"/>
    <property type="match status" value="1"/>
</dbReference>
<dbReference type="InterPro" id="IPR000683">
    <property type="entry name" value="Gfo/Idh/MocA-like_OxRdtase_N"/>
</dbReference>